<evidence type="ECO:0000256" key="16">
    <source>
        <dbReference type="ARBA" id="ARBA00023239"/>
    </source>
</evidence>
<evidence type="ECO:0000256" key="15">
    <source>
        <dbReference type="ARBA" id="ARBA00023141"/>
    </source>
</evidence>
<feature type="binding site" evidence="18">
    <location>
        <position position="253"/>
    </location>
    <ligand>
        <name>Zn(2+)</name>
        <dbReference type="ChEBI" id="CHEBI:29105"/>
    </ligand>
</feature>
<evidence type="ECO:0000256" key="8">
    <source>
        <dbReference type="ARBA" id="ARBA00017684"/>
    </source>
</evidence>
<evidence type="ECO:0000259" key="19">
    <source>
        <dbReference type="Pfam" id="PF01761"/>
    </source>
</evidence>
<feature type="binding site" evidence="18">
    <location>
        <position position="157"/>
    </location>
    <ligand>
        <name>NAD(+)</name>
        <dbReference type="ChEBI" id="CHEBI:57540"/>
    </ligand>
</feature>
<evidence type="ECO:0000259" key="20">
    <source>
        <dbReference type="Pfam" id="PF24621"/>
    </source>
</evidence>
<organism evidence="21 22">
    <name type="scientific">Pseudidiomarina atlantica</name>
    <dbReference type="NCBI Taxonomy" id="1517416"/>
    <lineage>
        <taxon>Bacteria</taxon>
        <taxon>Pseudomonadati</taxon>
        <taxon>Pseudomonadota</taxon>
        <taxon>Gammaproteobacteria</taxon>
        <taxon>Alteromonadales</taxon>
        <taxon>Idiomarinaceae</taxon>
        <taxon>Pseudidiomarina</taxon>
    </lineage>
</organism>
<dbReference type="PANTHER" id="PTHR43622:SF7">
    <property type="entry name" value="3-DEHYDROQUINATE SYNTHASE, CHLOROPLASTIC"/>
    <property type="match status" value="1"/>
</dbReference>
<keyword evidence="17 18" id="KW-0170">Cobalt</keyword>
<dbReference type="AlphaFoldDB" id="A0A094IP01"/>
<evidence type="ECO:0000256" key="4">
    <source>
        <dbReference type="ARBA" id="ARBA00004496"/>
    </source>
</evidence>
<dbReference type="Gene3D" id="1.20.1090.10">
    <property type="entry name" value="Dehydroquinate synthase-like - alpha domain"/>
    <property type="match status" value="1"/>
</dbReference>
<name>A0A094IP01_9GAMM</name>
<feature type="domain" description="3-dehydroquinate synthase N-terminal" evidence="19">
    <location>
        <begin position="74"/>
        <end position="184"/>
    </location>
</feature>
<dbReference type="eggNOG" id="COG0337">
    <property type="taxonomic scope" value="Bacteria"/>
</dbReference>
<dbReference type="NCBIfam" id="TIGR01357">
    <property type="entry name" value="aroB"/>
    <property type="match status" value="1"/>
</dbReference>
<evidence type="ECO:0000256" key="1">
    <source>
        <dbReference type="ARBA" id="ARBA00001393"/>
    </source>
</evidence>
<evidence type="ECO:0000256" key="2">
    <source>
        <dbReference type="ARBA" id="ARBA00001911"/>
    </source>
</evidence>
<dbReference type="GO" id="GO:0009073">
    <property type="term" value="P:aromatic amino acid family biosynthetic process"/>
    <property type="evidence" value="ECO:0007669"/>
    <property type="project" value="UniProtKB-KW"/>
</dbReference>
<dbReference type="InterPro" id="IPR050071">
    <property type="entry name" value="Dehydroquinate_synthase"/>
</dbReference>
<feature type="domain" description="3-dehydroquinate synthase C-terminal" evidence="20">
    <location>
        <begin position="187"/>
        <end position="329"/>
    </location>
</feature>
<keyword evidence="16 18" id="KW-0456">Lyase</keyword>
<dbReference type="Pfam" id="PF01761">
    <property type="entry name" value="DHQ_synthase"/>
    <property type="match status" value="1"/>
</dbReference>
<evidence type="ECO:0000256" key="17">
    <source>
        <dbReference type="ARBA" id="ARBA00023285"/>
    </source>
</evidence>
<evidence type="ECO:0000256" key="18">
    <source>
        <dbReference type="HAMAP-Rule" id="MF_00110"/>
    </source>
</evidence>
<dbReference type="InterPro" id="IPR016037">
    <property type="entry name" value="DHQ_synth_AroB"/>
</dbReference>
<comment type="function">
    <text evidence="3 18">Catalyzes the conversion of 3-deoxy-D-arabino-heptulosonate 7-phosphate (DAHP) to dehydroquinate (DHQ).</text>
</comment>
<feature type="binding site" evidence="18">
    <location>
        <position position="190"/>
    </location>
    <ligand>
        <name>Zn(2+)</name>
        <dbReference type="ChEBI" id="CHEBI:29105"/>
    </ligand>
</feature>
<dbReference type="PANTHER" id="PTHR43622">
    <property type="entry name" value="3-DEHYDROQUINATE SYNTHASE"/>
    <property type="match status" value="1"/>
</dbReference>
<keyword evidence="12 18" id="KW-0547">Nucleotide-binding</keyword>
<protein>
    <recommendedName>
        <fullName evidence="8 18">3-dehydroquinate synthase</fullName>
        <shortName evidence="18">DHQS</shortName>
        <ecNumber evidence="7 18">4.2.3.4</ecNumber>
    </recommendedName>
</protein>
<dbReference type="InterPro" id="IPR030963">
    <property type="entry name" value="DHQ_synth_fam"/>
</dbReference>
<dbReference type="HAMAP" id="MF_00110">
    <property type="entry name" value="DHQ_synthase"/>
    <property type="match status" value="1"/>
</dbReference>
<dbReference type="GO" id="GO:0009423">
    <property type="term" value="P:chorismate biosynthetic process"/>
    <property type="evidence" value="ECO:0007669"/>
    <property type="project" value="UniProtKB-UniRule"/>
</dbReference>
<keyword evidence="15 18" id="KW-0057">Aromatic amino acid biosynthesis</keyword>
<dbReference type="RefSeq" id="WP_034730437.1">
    <property type="nucleotide sequence ID" value="NZ_JPIN01000002.1"/>
</dbReference>
<keyword evidence="13 18" id="KW-0862">Zinc</keyword>
<dbReference type="PIRSF" id="PIRSF001455">
    <property type="entry name" value="DHQ_synth"/>
    <property type="match status" value="1"/>
</dbReference>
<dbReference type="Gene3D" id="3.40.50.1970">
    <property type="match status" value="1"/>
</dbReference>
<feature type="binding site" evidence="18">
    <location>
        <position position="269"/>
    </location>
    <ligand>
        <name>Zn(2+)</name>
        <dbReference type="ChEBI" id="CHEBI:29105"/>
    </ligand>
</feature>
<evidence type="ECO:0000256" key="3">
    <source>
        <dbReference type="ARBA" id="ARBA00003485"/>
    </source>
</evidence>
<evidence type="ECO:0000256" key="14">
    <source>
        <dbReference type="ARBA" id="ARBA00023027"/>
    </source>
</evidence>
<accession>A0A094IP01</accession>
<evidence type="ECO:0000256" key="13">
    <source>
        <dbReference type="ARBA" id="ARBA00022833"/>
    </source>
</evidence>
<evidence type="ECO:0000256" key="12">
    <source>
        <dbReference type="ARBA" id="ARBA00022741"/>
    </source>
</evidence>
<comment type="similarity">
    <text evidence="6 18">Belongs to the sugar phosphate cyclases superfamily. Dehydroquinate synthase family.</text>
</comment>
<evidence type="ECO:0000256" key="9">
    <source>
        <dbReference type="ARBA" id="ARBA00022490"/>
    </source>
</evidence>
<dbReference type="GO" id="GO:0000166">
    <property type="term" value="F:nucleotide binding"/>
    <property type="evidence" value="ECO:0007669"/>
    <property type="project" value="UniProtKB-KW"/>
</dbReference>
<dbReference type="STRING" id="1517416.IDAT_03230"/>
<dbReference type="InterPro" id="IPR030960">
    <property type="entry name" value="DHQS/DOIS_N"/>
</dbReference>
<dbReference type="FunFam" id="3.40.50.1970:FF:000001">
    <property type="entry name" value="3-dehydroquinate synthase"/>
    <property type="match status" value="1"/>
</dbReference>
<reference evidence="21 22" key="1">
    <citation type="submission" date="2014-06" db="EMBL/GenBank/DDBJ databases">
        <title>Draft genome sequence of Idiomarina sp. MCCC 1A10513.</title>
        <authorList>
            <person name="Du J."/>
            <person name="Lai Q."/>
            <person name="Shao Z."/>
        </authorList>
    </citation>
    <scope>NUCLEOTIDE SEQUENCE [LARGE SCALE GENOMIC DNA]</scope>
    <source>
        <strain evidence="21 22">MCCC 1A10513</strain>
    </source>
</reference>
<feature type="binding site" evidence="18">
    <location>
        <begin position="175"/>
        <end position="178"/>
    </location>
    <ligand>
        <name>NAD(+)</name>
        <dbReference type="ChEBI" id="CHEBI:57540"/>
    </ligand>
</feature>
<evidence type="ECO:0000313" key="22">
    <source>
        <dbReference type="Proteomes" id="UP000053718"/>
    </source>
</evidence>
<evidence type="ECO:0000256" key="6">
    <source>
        <dbReference type="ARBA" id="ARBA00005412"/>
    </source>
</evidence>
<keyword evidence="9 18" id="KW-0963">Cytoplasm</keyword>
<feature type="binding site" evidence="18">
    <location>
        <position position="148"/>
    </location>
    <ligand>
        <name>NAD(+)</name>
        <dbReference type="ChEBI" id="CHEBI:57540"/>
    </ligand>
</feature>
<gene>
    <name evidence="18" type="primary">aroB</name>
    <name evidence="21" type="ORF">IDAT_03230</name>
</gene>
<evidence type="ECO:0000313" key="21">
    <source>
        <dbReference type="EMBL" id="KFZ29385.1"/>
    </source>
</evidence>
<sequence length="368" mass="39847">MQANPEAISHRIQVGLAERSYPIFIGQQLLSQLADLLPRLPQQICIITNALVASHYLATVRDALPASCKVIVHEIPDGEHGKSLENYGLVMDTLINASFNRDCAVIALGGGVVGDLAGFVAATFQRGVAFYQIPTTLLAQVDSSVGGKTAINHPGGKNLVGAFYQPQAVVISHDCLLTLSDRDYACGLAEIVKYGIVYDADFFAWLEANQQPLNAREPQALAYAIARSCEIKAEIVAADEHEHGIRALLNLGHTFGHAIEAECYASWRHGEAVAAGTAIAAHFMLQQSELSSAEVERICHLLSAFGLPTQAPHLSESQWQARMQRDKKVQAGRIRLVLPTRIGHAEVRTITDWQPVWTAISALTSTSS</sequence>
<keyword evidence="14 18" id="KW-0520">NAD</keyword>
<dbReference type="GO" id="GO:0046872">
    <property type="term" value="F:metal ion binding"/>
    <property type="evidence" value="ECO:0007669"/>
    <property type="project" value="UniProtKB-KW"/>
</dbReference>
<feature type="binding site" evidence="18">
    <location>
        <begin position="135"/>
        <end position="136"/>
    </location>
    <ligand>
        <name>NAD(+)</name>
        <dbReference type="ChEBI" id="CHEBI:57540"/>
    </ligand>
</feature>
<dbReference type="EC" id="4.2.3.4" evidence="7 18"/>
<keyword evidence="22" id="KW-1185">Reference proteome</keyword>
<dbReference type="GO" id="GO:0003856">
    <property type="term" value="F:3-dehydroquinate synthase activity"/>
    <property type="evidence" value="ECO:0007669"/>
    <property type="project" value="UniProtKB-UniRule"/>
</dbReference>
<dbReference type="GO" id="GO:0008652">
    <property type="term" value="P:amino acid biosynthetic process"/>
    <property type="evidence" value="ECO:0007669"/>
    <property type="project" value="UniProtKB-KW"/>
</dbReference>
<dbReference type="UniPathway" id="UPA00053">
    <property type="reaction ID" value="UER00085"/>
</dbReference>
<dbReference type="GO" id="GO:0005737">
    <property type="term" value="C:cytoplasm"/>
    <property type="evidence" value="ECO:0007669"/>
    <property type="project" value="UniProtKB-SubCell"/>
</dbReference>
<evidence type="ECO:0000256" key="11">
    <source>
        <dbReference type="ARBA" id="ARBA00022723"/>
    </source>
</evidence>
<feature type="binding site" evidence="18">
    <location>
        <begin position="77"/>
        <end position="82"/>
    </location>
    <ligand>
        <name>NAD(+)</name>
        <dbReference type="ChEBI" id="CHEBI:57540"/>
    </ligand>
</feature>
<evidence type="ECO:0000256" key="5">
    <source>
        <dbReference type="ARBA" id="ARBA00004661"/>
    </source>
</evidence>
<proteinExistence type="inferred from homology"/>
<dbReference type="EMBL" id="JPIN01000002">
    <property type="protein sequence ID" value="KFZ29385.1"/>
    <property type="molecule type" value="Genomic_DNA"/>
</dbReference>
<evidence type="ECO:0000256" key="7">
    <source>
        <dbReference type="ARBA" id="ARBA00013031"/>
    </source>
</evidence>
<feature type="binding site" evidence="18">
    <location>
        <begin position="111"/>
        <end position="115"/>
    </location>
    <ligand>
        <name>NAD(+)</name>
        <dbReference type="ChEBI" id="CHEBI:57540"/>
    </ligand>
</feature>
<dbReference type="CDD" id="cd08195">
    <property type="entry name" value="DHQS"/>
    <property type="match status" value="1"/>
</dbReference>
<keyword evidence="11 18" id="KW-0479">Metal-binding</keyword>
<comment type="cofactor">
    <cofactor evidence="18">
        <name>Co(2+)</name>
        <dbReference type="ChEBI" id="CHEBI:48828"/>
    </cofactor>
    <cofactor evidence="18">
        <name>Zn(2+)</name>
        <dbReference type="ChEBI" id="CHEBI:29105"/>
    </cofactor>
    <text evidence="18">Binds 1 divalent metal cation per subunit. Can use either Co(2+) or Zn(2+).</text>
</comment>
<comment type="caution">
    <text evidence="21">The sequence shown here is derived from an EMBL/GenBank/DDBJ whole genome shotgun (WGS) entry which is preliminary data.</text>
</comment>
<keyword evidence="10 18" id="KW-0028">Amino-acid biosynthesis</keyword>
<comment type="pathway">
    <text evidence="5 18">Metabolic intermediate biosynthesis; chorismate biosynthesis; chorismate from D-erythrose 4-phosphate and phosphoenolpyruvate: step 2/7.</text>
</comment>
<comment type="subcellular location">
    <subcellularLocation>
        <location evidence="4 18">Cytoplasm</location>
    </subcellularLocation>
</comment>
<comment type="catalytic activity">
    <reaction evidence="1 18">
        <text>7-phospho-2-dehydro-3-deoxy-D-arabino-heptonate = 3-dehydroquinate + phosphate</text>
        <dbReference type="Rhea" id="RHEA:21968"/>
        <dbReference type="ChEBI" id="CHEBI:32364"/>
        <dbReference type="ChEBI" id="CHEBI:43474"/>
        <dbReference type="ChEBI" id="CHEBI:58394"/>
        <dbReference type="EC" id="4.2.3.4"/>
    </reaction>
</comment>
<dbReference type="InterPro" id="IPR056179">
    <property type="entry name" value="DHQS_C"/>
</dbReference>
<comment type="cofactor">
    <cofactor evidence="2 18">
        <name>NAD(+)</name>
        <dbReference type="ChEBI" id="CHEBI:57540"/>
    </cofactor>
</comment>
<evidence type="ECO:0000256" key="10">
    <source>
        <dbReference type="ARBA" id="ARBA00022605"/>
    </source>
</evidence>
<dbReference type="OrthoDB" id="9806583at2"/>
<dbReference type="SUPFAM" id="SSF56796">
    <property type="entry name" value="Dehydroquinate synthase-like"/>
    <property type="match status" value="1"/>
</dbReference>
<dbReference type="Pfam" id="PF24621">
    <property type="entry name" value="DHQS_C"/>
    <property type="match status" value="1"/>
</dbReference>
<dbReference type="Proteomes" id="UP000053718">
    <property type="component" value="Unassembled WGS sequence"/>
</dbReference>